<evidence type="ECO:0000256" key="2">
    <source>
        <dbReference type="ARBA" id="ARBA00022448"/>
    </source>
</evidence>
<keyword evidence="7 9" id="KW-0472">Membrane</keyword>
<dbReference type="InterPro" id="IPR007387">
    <property type="entry name" value="TRAP_DctQ"/>
</dbReference>
<feature type="transmembrane region" description="Helical" evidence="9">
    <location>
        <begin position="126"/>
        <end position="147"/>
    </location>
</feature>
<comment type="similarity">
    <text evidence="8">Belongs to the TRAP transporter small permease family.</text>
</comment>
<feature type="domain" description="Tripartite ATP-independent periplasmic transporters DctQ component" evidence="10">
    <location>
        <begin position="23"/>
        <end position="151"/>
    </location>
</feature>
<sequence length="160" mass="18008">MLKKWFNPIDDIISVIAISIISFLTIINVFCRFVLNSPISWAEEITLGCFIWLIFIGISSAMKRDGHIGVDYFIQKMPKAMRNVCTIIGAAAIYFVLIYIFIYLGFELASQASSKVTPVLGISYTYIDLAVPIGGLLTAIHFTIKLIRSFQVDSEKKERT</sequence>
<keyword evidence="12" id="KW-1185">Reference proteome</keyword>
<dbReference type="PANTHER" id="PTHR35011">
    <property type="entry name" value="2,3-DIKETO-L-GULONATE TRAP TRANSPORTER SMALL PERMEASE PROTEIN YIAM"/>
    <property type="match status" value="1"/>
</dbReference>
<evidence type="ECO:0000256" key="3">
    <source>
        <dbReference type="ARBA" id="ARBA00022475"/>
    </source>
</evidence>
<dbReference type="PANTHER" id="PTHR35011:SF2">
    <property type="entry name" value="2,3-DIKETO-L-GULONATE TRAP TRANSPORTER SMALL PERMEASE PROTEIN YIAM"/>
    <property type="match status" value="1"/>
</dbReference>
<dbReference type="RefSeq" id="WP_388039592.1">
    <property type="nucleotide sequence ID" value="NZ_JBHUEK010000025.1"/>
</dbReference>
<keyword evidence="2" id="KW-0813">Transport</keyword>
<feature type="transmembrane region" description="Helical" evidence="9">
    <location>
        <begin position="12"/>
        <end position="35"/>
    </location>
</feature>
<feature type="transmembrane region" description="Helical" evidence="9">
    <location>
        <begin position="83"/>
        <end position="106"/>
    </location>
</feature>
<keyword evidence="3" id="KW-1003">Cell membrane</keyword>
<evidence type="ECO:0000313" key="11">
    <source>
        <dbReference type="EMBL" id="MFD1780080.1"/>
    </source>
</evidence>
<evidence type="ECO:0000256" key="6">
    <source>
        <dbReference type="ARBA" id="ARBA00022989"/>
    </source>
</evidence>
<dbReference type="Pfam" id="PF04290">
    <property type="entry name" value="DctQ"/>
    <property type="match status" value="1"/>
</dbReference>
<accession>A0ABW4MUJ6</accession>
<reference evidence="12" key="1">
    <citation type="journal article" date="2019" name="Int. J. Syst. Evol. Microbiol.">
        <title>The Global Catalogue of Microorganisms (GCM) 10K type strain sequencing project: providing services to taxonomists for standard genome sequencing and annotation.</title>
        <authorList>
            <consortium name="The Broad Institute Genomics Platform"/>
            <consortium name="The Broad Institute Genome Sequencing Center for Infectious Disease"/>
            <person name="Wu L."/>
            <person name="Ma J."/>
        </authorList>
    </citation>
    <scope>NUCLEOTIDE SEQUENCE [LARGE SCALE GENOMIC DNA]</scope>
    <source>
        <strain evidence="12">CCUG 15531</strain>
    </source>
</reference>
<evidence type="ECO:0000256" key="1">
    <source>
        <dbReference type="ARBA" id="ARBA00004429"/>
    </source>
</evidence>
<keyword evidence="6 9" id="KW-1133">Transmembrane helix</keyword>
<evidence type="ECO:0000256" key="4">
    <source>
        <dbReference type="ARBA" id="ARBA00022519"/>
    </source>
</evidence>
<name>A0ABW4MUJ6_9BACI</name>
<protein>
    <submittedName>
        <fullName evidence="11">TRAP transporter small permease</fullName>
    </submittedName>
</protein>
<keyword evidence="5 9" id="KW-0812">Transmembrane</keyword>
<evidence type="ECO:0000256" key="7">
    <source>
        <dbReference type="ARBA" id="ARBA00023136"/>
    </source>
</evidence>
<evidence type="ECO:0000313" key="12">
    <source>
        <dbReference type="Proteomes" id="UP001597227"/>
    </source>
</evidence>
<comment type="subcellular location">
    <subcellularLocation>
        <location evidence="1">Cell inner membrane</location>
        <topology evidence="1">Multi-pass membrane protein</topology>
    </subcellularLocation>
</comment>
<dbReference type="InterPro" id="IPR055348">
    <property type="entry name" value="DctQ"/>
</dbReference>
<organism evidence="11 12">
    <name type="scientific">Fredinandcohnia salidurans</name>
    <dbReference type="NCBI Taxonomy" id="2595041"/>
    <lineage>
        <taxon>Bacteria</taxon>
        <taxon>Bacillati</taxon>
        <taxon>Bacillota</taxon>
        <taxon>Bacilli</taxon>
        <taxon>Bacillales</taxon>
        <taxon>Bacillaceae</taxon>
        <taxon>Fredinandcohnia</taxon>
    </lineage>
</organism>
<comment type="caution">
    <text evidence="11">The sequence shown here is derived from an EMBL/GenBank/DDBJ whole genome shotgun (WGS) entry which is preliminary data.</text>
</comment>
<proteinExistence type="inferred from homology"/>
<gene>
    <name evidence="11" type="ORF">ACFSFW_15545</name>
</gene>
<feature type="transmembrane region" description="Helical" evidence="9">
    <location>
        <begin position="41"/>
        <end position="62"/>
    </location>
</feature>
<evidence type="ECO:0000256" key="9">
    <source>
        <dbReference type="SAM" id="Phobius"/>
    </source>
</evidence>
<keyword evidence="4" id="KW-0997">Cell inner membrane</keyword>
<evidence type="ECO:0000256" key="8">
    <source>
        <dbReference type="ARBA" id="ARBA00038436"/>
    </source>
</evidence>
<evidence type="ECO:0000259" key="10">
    <source>
        <dbReference type="Pfam" id="PF04290"/>
    </source>
</evidence>
<evidence type="ECO:0000256" key="5">
    <source>
        <dbReference type="ARBA" id="ARBA00022692"/>
    </source>
</evidence>
<dbReference type="Proteomes" id="UP001597227">
    <property type="component" value="Unassembled WGS sequence"/>
</dbReference>
<dbReference type="EMBL" id="JBHUEK010000025">
    <property type="protein sequence ID" value="MFD1780080.1"/>
    <property type="molecule type" value="Genomic_DNA"/>
</dbReference>